<proteinExistence type="predicted"/>
<feature type="signal peptide" evidence="1">
    <location>
        <begin position="1"/>
        <end position="23"/>
    </location>
</feature>
<sequence length="1178" mass="123563">MRKLLTLMSFGLALTLPAAPTLAAPDTYSGDSSIYGTPATLEANVLIIIDNSGSMADNIGGSTYTPSTNYDSTNSCGTNGTACSTNAVYSYNNGVYTLLNSAVSSITTSCNNKNPQSLLTTTGQYSGRTLNANGTCGSNKSGSGSYFTGNYINWLQNPDLQPRPKIDIAKEVVKNLITSTSGVKFGLMVFNYEYGSGTSSTNPNGGRLVSSSVTGAGTAKYVTEVKKMDDIFTGTITNRTALLEAVDSIDTIGNTPLASTLYEAGRYFAGAAPAFGSTVGVSTDAGGNSTYVSPMEANCQKNYVVFVTDGMANADDQSVLGTICTDAAGHPTADCDGDGKEPVSTYSYYTGYTYTYNHSLDDVAKYLNAGTQKITTFTIGYGLAASDPAVALLQRAADTSHGKGAYYSALNQMDLSAAFNKVMAQIFTVNSSYVAPVVPVSPENRTYGGSRVFMGFFKPVNGSYWIGNLKKFGIDSSNRIIDANGALATYMDMNNDQVDDNSSTALPAGAVNGSFKSTSQSFWSLSADGGDVAKGGAGEVLQGLSNITSTRKIYTVNSAGSLVAFNAANVTPDMLGYDATDTTSRNNLVNFIYGLDSYDENLNGVTSANRGWIMGDVLHSRPMVINYSSYTFNSTNETNCSTNKTMMYVGANDGMLHAIRDCDGQEVWSFIPPDLLPNLKYINSGNHVYFVDSTAAAYVYDANNNGNIESGDKVVLVFGTRRGGGSSTGPTTGSYYALDVSSASTSPTVLWRISNTSPTASGSPIFGELAETWSEPKLLRMKIGGATKIVAVLGGGYDNVNEDQRYGATQTFTGTALNLTDTGSGAVTSSGSSSPGTPKGRGLYVVEVATLNSAGVPSFTNGGSKIWGYTNADNSALAFSFPGEVAAIDSTGSGFADRLYAADTGGNIWRFDVGASSTGSWSARKLFSSNPGLGGSSDVGRKIFYKPSVVVEPGYTMIYFGTGDREHPLNTNVVDRIYALKDVGQTGTVTESSMLDVTGDELQSTTVASGTGSISDIMSKLNASTNYGWYIKLNQNSGEKVLAAPLVFSKVAYFTTYAPGAASTDVCLTGNLGTSRQYALNYLTGEAVLNYDTTNDSTLVANPRSQGPILSGSGATATFSRLLRSDRVKTTGSGIPSSVVLMIPTSGQVNILTGIGGGLASDKPKAGLISFPLYWRQR</sequence>
<dbReference type="Proteomes" id="UP000587586">
    <property type="component" value="Unassembled WGS sequence"/>
</dbReference>
<dbReference type="RefSeq" id="WP_183359369.1">
    <property type="nucleotide sequence ID" value="NZ_BLXZ01000001.1"/>
</dbReference>
<dbReference type="InterPro" id="IPR011047">
    <property type="entry name" value="Quinoprotein_ADH-like_sf"/>
</dbReference>
<evidence type="ECO:0000313" key="2">
    <source>
        <dbReference type="EMBL" id="GFO66839.1"/>
    </source>
</evidence>
<accession>A0A6V8N6C8</accession>
<dbReference type="EMBL" id="BLXZ01000001">
    <property type="protein sequence ID" value="GFO66839.1"/>
    <property type="molecule type" value="Genomic_DNA"/>
</dbReference>
<dbReference type="InterPro" id="IPR036465">
    <property type="entry name" value="vWFA_dom_sf"/>
</dbReference>
<dbReference type="SUPFAM" id="SSF53300">
    <property type="entry name" value="vWA-like"/>
    <property type="match status" value="1"/>
</dbReference>
<dbReference type="Gene3D" id="3.40.50.410">
    <property type="entry name" value="von Willebrand factor, type A domain"/>
    <property type="match status" value="1"/>
</dbReference>
<feature type="chain" id="PRO_5028273167" evidence="1">
    <location>
        <begin position="24"/>
        <end position="1178"/>
    </location>
</feature>
<keyword evidence="3" id="KW-1185">Reference proteome</keyword>
<gene>
    <name evidence="2" type="primary">pilY</name>
    <name evidence="2" type="ORF">GMLC_04180</name>
</gene>
<evidence type="ECO:0000313" key="3">
    <source>
        <dbReference type="Proteomes" id="UP000587586"/>
    </source>
</evidence>
<name>A0A6V8N6C8_9BACT</name>
<organism evidence="2 3">
    <name type="scientific">Geomonas limicola</name>
    <dbReference type="NCBI Taxonomy" id="2740186"/>
    <lineage>
        <taxon>Bacteria</taxon>
        <taxon>Pseudomonadati</taxon>
        <taxon>Thermodesulfobacteriota</taxon>
        <taxon>Desulfuromonadia</taxon>
        <taxon>Geobacterales</taxon>
        <taxon>Geobacteraceae</taxon>
        <taxon>Geomonas</taxon>
    </lineage>
</organism>
<dbReference type="AlphaFoldDB" id="A0A6V8N6C8"/>
<keyword evidence="1" id="KW-0732">Signal</keyword>
<evidence type="ECO:0000256" key="1">
    <source>
        <dbReference type="SAM" id="SignalP"/>
    </source>
</evidence>
<reference evidence="3" key="1">
    <citation type="submission" date="2020-06" db="EMBL/GenBank/DDBJ databases">
        <title>Draft genomic sequecing of Geomonas sp. Red745.</title>
        <authorList>
            <person name="Itoh H."/>
            <person name="Xu Z.X."/>
            <person name="Ushijima N."/>
            <person name="Masuda Y."/>
            <person name="Shiratori Y."/>
            <person name="Senoo K."/>
        </authorList>
    </citation>
    <scope>NUCLEOTIDE SEQUENCE [LARGE SCALE GENOMIC DNA]</scope>
    <source>
        <strain evidence="3">Red745</strain>
    </source>
</reference>
<dbReference type="SUPFAM" id="SSF50998">
    <property type="entry name" value="Quinoprotein alcohol dehydrogenase-like"/>
    <property type="match status" value="1"/>
</dbReference>
<comment type="caution">
    <text evidence="2">The sequence shown here is derived from an EMBL/GenBank/DDBJ whole genome shotgun (WGS) entry which is preliminary data.</text>
</comment>
<protein>
    <submittedName>
        <fullName evidence="2">Type IV pili system adhesin PilY</fullName>
    </submittedName>
</protein>